<dbReference type="InterPro" id="IPR050951">
    <property type="entry name" value="Retrovirus_Pol_polyprotein"/>
</dbReference>
<keyword evidence="4" id="KW-0378">Hydrolase</keyword>
<dbReference type="GO" id="GO:0046872">
    <property type="term" value="F:metal ion binding"/>
    <property type="evidence" value="ECO:0007669"/>
    <property type="project" value="UniProtKB-KW"/>
</dbReference>
<accession>A0A6D2J523</accession>
<evidence type="ECO:0000259" key="11">
    <source>
        <dbReference type="PROSITE" id="PS50013"/>
    </source>
</evidence>
<keyword evidence="3" id="KW-0064">Aspartyl protease</keyword>
<dbReference type="Gene3D" id="3.30.420.10">
    <property type="entry name" value="Ribonuclease H-like superfamily/Ribonuclease H"/>
    <property type="match status" value="1"/>
</dbReference>
<keyword evidence="14" id="KW-1185">Reference proteome</keyword>
<dbReference type="PROSITE" id="PS50013">
    <property type="entry name" value="CHROMO_2"/>
    <property type="match status" value="1"/>
</dbReference>
<dbReference type="Gene3D" id="1.10.340.70">
    <property type="match status" value="1"/>
</dbReference>
<evidence type="ECO:0000256" key="10">
    <source>
        <dbReference type="ARBA" id="ARBA00023172"/>
    </source>
</evidence>
<comment type="caution">
    <text evidence="13">The sequence shown here is derived from an EMBL/GenBank/DDBJ whole genome shotgun (WGS) entry which is preliminary data.</text>
</comment>
<dbReference type="PANTHER" id="PTHR37984">
    <property type="entry name" value="PROTEIN CBG26694"/>
    <property type="match status" value="1"/>
</dbReference>
<gene>
    <name evidence="13" type="ORF">MERR_LOCUS23264</name>
</gene>
<dbReference type="InterPro" id="IPR056924">
    <property type="entry name" value="SH3_Tf2-1"/>
</dbReference>
<reference evidence="13" key="1">
    <citation type="submission" date="2020-01" db="EMBL/GenBank/DDBJ databases">
        <authorList>
            <person name="Mishra B."/>
        </authorList>
    </citation>
    <scope>NUCLEOTIDE SEQUENCE [LARGE SCALE GENOMIC DNA]</scope>
</reference>
<dbReference type="InterPro" id="IPR000953">
    <property type="entry name" value="Chromo/chromo_shadow_dom"/>
</dbReference>
<dbReference type="GO" id="GO:0003677">
    <property type="term" value="F:DNA binding"/>
    <property type="evidence" value="ECO:0007669"/>
    <property type="project" value="UniProtKB-KW"/>
</dbReference>
<evidence type="ECO:0000256" key="3">
    <source>
        <dbReference type="ARBA" id="ARBA00022750"/>
    </source>
</evidence>
<protein>
    <recommendedName>
        <fullName evidence="15">Integrase catalytic domain-containing protein</fullName>
    </recommendedName>
</protein>
<keyword evidence="7" id="KW-0695">RNA-directed DNA polymerase</keyword>
<evidence type="ECO:0000256" key="1">
    <source>
        <dbReference type="ARBA" id="ARBA00022670"/>
    </source>
</evidence>
<dbReference type="GO" id="GO:0006508">
    <property type="term" value="P:proteolysis"/>
    <property type="evidence" value="ECO:0007669"/>
    <property type="project" value="UniProtKB-KW"/>
</dbReference>
<evidence type="ECO:0000256" key="7">
    <source>
        <dbReference type="ARBA" id="ARBA00022918"/>
    </source>
</evidence>
<dbReference type="Gene3D" id="2.40.50.40">
    <property type="match status" value="1"/>
</dbReference>
<keyword evidence="5" id="KW-0460">Magnesium</keyword>
<keyword evidence="1" id="KW-0645">Protease</keyword>
<dbReference type="InterPro" id="IPR012337">
    <property type="entry name" value="RNaseH-like_sf"/>
</dbReference>
<dbReference type="EMBL" id="CACVBM020001163">
    <property type="protein sequence ID" value="CAA7036029.1"/>
    <property type="molecule type" value="Genomic_DNA"/>
</dbReference>
<feature type="domain" description="Integrase catalytic" evidence="12">
    <location>
        <begin position="115"/>
        <end position="279"/>
    </location>
</feature>
<evidence type="ECO:0008006" key="15">
    <source>
        <dbReference type="Google" id="ProtNLM"/>
    </source>
</evidence>
<keyword evidence="9" id="KW-0238">DNA-binding</keyword>
<dbReference type="Pfam" id="PF00385">
    <property type="entry name" value="Chromo"/>
    <property type="match status" value="1"/>
</dbReference>
<dbReference type="InterPro" id="IPR023780">
    <property type="entry name" value="Chromo_domain"/>
</dbReference>
<dbReference type="OrthoDB" id="1744105at2759"/>
<dbReference type="SUPFAM" id="SSF54160">
    <property type="entry name" value="Chromo domain-like"/>
    <property type="match status" value="1"/>
</dbReference>
<evidence type="ECO:0000313" key="14">
    <source>
        <dbReference type="Proteomes" id="UP000467841"/>
    </source>
</evidence>
<evidence type="ECO:0000259" key="12">
    <source>
        <dbReference type="PROSITE" id="PS50994"/>
    </source>
</evidence>
<keyword evidence="8" id="KW-0548">Nucleotidyltransferase</keyword>
<evidence type="ECO:0000256" key="9">
    <source>
        <dbReference type="ARBA" id="ARBA00023125"/>
    </source>
</evidence>
<dbReference type="Proteomes" id="UP000467841">
    <property type="component" value="Unassembled WGS sequence"/>
</dbReference>
<dbReference type="FunFam" id="1.10.340.70:FF:000001">
    <property type="entry name" value="Retrovirus-related Pol polyprotein from transposon gypsy-like Protein"/>
    <property type="match status" value="1"/>
</dbReference>
<dbReference type="InterPro" id="IPR016197">
    <property type="entry name" value="Chromo-like_dom_sf"/>
</dbReference>
<dbReference type="GO" id="GO:0006310">
    <property type="term" value="P:DNA recombination"/>
    <property type="evidence" value="ECO:0007669"/>
    <property type="project" value="UniProtKB-KW"/>
</dbReference>
<dbReference type="GO" id="GO:0003887">
    <property type="term" value="F:DNA-directed DNA polymerase activity"/>
    <property type="evidence" value="ECO:0007669"/>
    <property type="project" value="UniProtKB-KW"/>
</dbReference>
<evidence type="ECO:0000313" key="13">
    <source>
        <dbReference type="EMBL" id="CAA7036029.1"/>
    </source>
</evidence>
<dbReference type="SUPFAM" id="SSF53098">
    <property type="entry name" value="Ribonuclease H-like"/>
    <property type="match status" value="1"/>
</dbReference>
<dbReference type="GO" id="GO:0015074">
    <property type="term" value="P:DNA integration"/>
    <property type="evidence" value="ECO:0007669"/>
    <property type="project" value="UniProtKB-KW"/>
</dbReference>
<organism evidence="13 14">
    <name type="scientific">Microthlaspi erraticum</name>
    <dbReference type="NCBI Taxonomy" id="1685480"/>
    <lineage>
        <taxon>Eukaryota</taxon>
        <taxon>Viridiplantae</taxon>
        <taxon>Streptophyta</taxon>
        <taxon>Embryophyta</taxon>
        <taxon>Tracheophyta</taxon>
        <taxon>Spermatophyta</taxon>
        <taxon>Magnoliopsida</taxon>
        <taxon>eudicotyledons</taxon>
        <taxon>Gunneridae</taxon>
        <taxon>Pentapetalae</taxon>
        <taxon>rosids</taxon>
        <taxon>malvids</taxon>
        <taxon>Brassicales</taxon>
        <taxon>Brassicaceae</taxon>
        <taxon>Coluteocarpeae</taxon>
        <taxon>Microthlaspi</taxon>
    </lineage>
</organism>
<dbReference type="PROSITE" id="PS50994">
    <property type="entry name" value="INTEGRASE"/>
    <property type="match status" value="1"/>
</dbReference>
<keyword evidence="2" id="KW-0479">Metal-binding</keyword>
<dbReference type="Pfam" id="PF24626">
    <property type="entry name" value="SH3_Tf2-1"/>
    <property type="match status" value="1"/>
</dbReference>
<dbReference type="GO" id="GO:0003964">
    <property type="term" value="F:RNA-directed DNA polymerase activity"/>
    <property type="evidence" value="ECO:0007669"/>
    <property type="project" value="UniProtKB-KW"/>
</dbReference>
<dbReference type="InterPro" id="IPR001584">
    <property type="entry name" value="Integrase_cat-core"/>
</dbReference>
<dbReference type="Pfam" id="PF17921">
    <property type="entry name" value="Integrase_H2C2"/>
    <property type="match status" value="1"/>
</dbReference>
<keyword evidence="8" id="KW-0239">DNA-directed DNA polymerase</keyword>
<dbReference type="AlphaFoldDB" id="A0A6D2J523"/>
<dbReference type="GO" id="GO:0004190">
    <property type="term" value="F:aspartic-type endopeptidase activity"/>
    <property type="evidence" value="ECO:0007669"/>
    <property type="project" value="UniProtKB-KW"/>
</dbReference>
<proteinExistence type="predicted"/>
<dbReference type="InterPro" id="IPR036397">
    <property type="entry name" value="RNaseH_sf"/>
</dbReference>
<keyword evidence="10" id="KW-0233">DNA recombination</keyword>
<evidence type="ECO:0000256" key="2">
    <source>
        <dbReference type="ARBA" id="ARBA00022723"/>
    </source>
</evidence>
<feature type="domain" description="Chromo" evidence="11">
    <location>
        <begin position="423"/>
        <end position="455"/>
    </location>
</feature>
<name>A0A6D2J523_9BRAS</name>
<evidence type="ECO:0000256" key="8">
    <source>
        <dbReference type="ARBA" id="ARBA00022932"/>
    </source>
</evidence>
<keyword evidence="6" id="KW-0229">DNA integration</keyword>
<dbReference type="InterPro" id="IPR041588">
    <property type="entry name" value="Integrase_H2C2"/>
</dbReference>
<evidence type="ECO:0000256" key="6">
    <source>
        <dbReference type="ARBA" id="ARBA00022908"/>
    </source>
</evidence>
<evidence type="ECO:0000256" key="4">
    <source>
        <dbReference type="ARBA" id="ARBA00022801"/>
    </source>
</evidence>
<dbReference type="PANTHER" id="PTHR37984:SF5">
    <property type="entry name" value="PROTEIN NYNRIN-LIKE"/>
    <property type="match status" value="1"/>
</dbReference>
<sequence length="511" mass="58746">MQDIFKEIDADAGIQAQLQRVKEGLEEKVGFTVVAGRLRFKQRLVIPRTSSHIPLILHEYHTGVLGGHSGVLKTLKRVQSMFYWRKMTKDIKKFVAECDICQRHKYSTLSPAGLLQPLPIPTSIWEDLSMDFIEGLPVSHGVNVILVFVDRLSKFAHFLRLKHPFTAVDVANKFIQEIVRIHGFPSSIVSDRDRIFLSSFWKELFKQAGTRLKYSTAFHPQSDGQTEVLNRCLETYLRCFASSHPKTWAKYLSWADLWYNTSFHTAIGATPFCVVFGREAPLLLRYEDGSTTNFELEFMLKERDMMLDQIKANLVYAQERMKNNADKKRRELSFVPGDKIFLKLRPYRQQSVAKRLYQKMAARYYGPFEVVEKIGEVAYRLQLPPDSKIHLVFHVSQLKPALGSSHQVSALPASFATSPTLVIEPEEIVETRYNTAGRLEGLVKWKGLPTHEQSWVLASELLNEFPELEDKLLIGEGGIVRTLNRYVRRKKRSEEEKLNGEEAILEDDVDK</sequence>
<evidence type="ECO:0000256" key="5">
    <source>
        <dbReference type="ARBA" id="ARBA00022842"/>
    </source>
</evidence>
<keyword evidence="8" id="KW-0808">Transferase</keyword>